<dbReference type="SMART" id="SM00297">
    <property type="entry name" value="BROMO"/>
    <property type="match status" value="1"/>
</dbReference>
<dbReference type="GO" id="GO:0006355">
    <property type="term" value="P:regulation of DNA-templated transcription"/>
    <property type="evidence" value="ECO:0007669"/>
    <property type="project" value="TreeGrafter"/>
</dbReference>
<keyword evidence="1 2" id="KW-0103">Bromodomain</keyword>
<evidence type="ECO:0000256" key="1">
    <source>
        <dbReference type="ARBA" id="ARBA00023117"/>
    </source>
</evidence>
<dbReference type="InterPro" id="IPR050935">
    <property type="entry name" value="Bromo_chromatin_reader"/>
</dbReference>
<keyword evidence="6" id="KW-1185">Reference proteome</keyword>
<feature type="region of interest" description="Disordered" evidence="3">
    <location>
        <begin position="242"/>
        <end position="264"/>
    </location>
</feature>
<sequence>MTTSEQTQADELRRRLKRRRDEIHGHLDGLFYEDCRRVMECVVELDTGNLFLHNPAALPNYAQHVSRPMYSELIQRKLKRYEYKSAADFMADLRTVVNNCYLYNGIHAPASKLARAMEVLMEDRFVTELRIAPVPPAEVKRACTGMSSADSREILRIYALYEGLEVGAMTGNTNIQLRTAKSATLRRMLEYAQSSAEQRDKKAKGRRAATVSRASDRRRQESAVTHAAVVQQDADVHFHHDTEPRLERVPQNAPAATSMMEEVSPIRIEEGAEWFDDADSEELPPT</sequence>
<dbReference type="GO" id="GO:0005634">
    <property type="term" value="C:nucleus"/>
    <property type="evidence" value="ECO:0007669"/>
    <property type="project" value="TreeGrafter"/>
</dbReference>
<evidence type="ECO:0000313" key="5">
    <source>
        <dbReference type="EMBL" id="KAK7202328.1"/>
    </source>
</evidence>
<feature type="region of interest" description="Disordered" evidence="3">
    <location>
        <begin position="194"/>
        <end position="223"/>
    </location>
</feature>
<protein>
    <submittedName>
        <fullName evidence="5">DNA-binding protein</fullName>
    </submittedName>
</protein>
<reference evidence="5 6" key="1">
    <citation type="journal article" date="2021" name="MBio">
        <title>A New Model Trypanosomatid, Novymonas esmeraldas: Genomic Perception of Its 'Candidatus Pandoraea novymonadis' Endosymbiont.</title>
        <authorList>
            <person name="Zakharova A."/>
            <person name="Saura A."/>
            <person name="Butenko A."/>
            <person name="Podesvova L."/>
            <person name="Warmusova S."/>
            <person name="Kostygov A.Y."/>
            <person name="Nenarokova A."/>
            <person name="Lukes J."/>
            <person name="Opperdoes F.R."/>
            <person name="Yurchenko V."/>
        </authorList>
    </citation>
    <scope>NUCLEOTIDE SEQUENCE [LARGE SCALE GENOMIC DNA]</scope>
    <source>
        <strain evidence="5 6">E262AT.01</strain>
    </source>
</reference>
<dbReference type="AlphaFoldDB" id="A0AAW0F8A0"/>
<dbReference type="Proteomes" id="UP001430356">
    <property type="component" value="Unassembled WGS sequence"/>
</dbReference>
<dbReference type="PROSITE" id="PS50014">
    <property type="entry name" value="BROMODOMAIN_2"/>
    <property type="match status" value="1"/>
</dbReference>
<keyword evidence="5" id="KW-0238">DNA-binding</keyword>
<dbReference type="PANTHER" id="PTHR22880">
    <property type="entry name" value="FALZ-RELATED BROMODOMAIN-CONTAINING PROTEINS"/>
    <property type="match status" value="1"/>
</dbReference>
<evidence type="ECO:0000256" key="2">
    <source>
        <dbReference type="PROSITE-ProRule" id="PRU00035"/>
    </source>
</evidence>
<dbReference type="PRINTS" id="PR00503">
    <property type="entry name" value="BROMODOMAIN"/>
</dbReference>
<dbReference type="Gene3D" id="1.20.920.10">
    <property type="entry name" value="Bromodomain-like"/>
    <property type="match status" value="1"/>
</dbReference>
<feature type="domain" description="Bromo" evidence="4">
    <location>
        <begin position="58"/>
        <end position="111"/>
    </location>
</feature>
<dbReference type="GO" id="GO:0000785">
    <property type="term" value="C:chromatin"/>
    <property type="evidence" value="ECO:0007669"/>
    <property type="project" value="TreeGrafter"/>
</dbReference>
<evidence type="ECO:0000313" key="6">
    <source>
        <dbReference type="Proteomes" id="UP001430356"/>
    </source>
</evidence>
<dbReference type="CDD" id="cd04369">
    <property type="entry name" value="Bromodomain"/>
    <property type="match status" value="1"/>
</dbReference>
<evidence type="ECO:0000256" key="3">
    <source>
        <dbReference type="SAM" id="MobiDB-lite"/>
    </source>
</evidence>
<proteinExistence type="predicted"/>
<dbReference type="GO" id="GO:0003677">
    <property type="term" value="F:DNA binding"/>
    <property type="evidence" value="ECO:0007669"/>
    <property type="project" value="UniProtKB-KW"/>
</dbReference>
<dbReference type="GO" id="GO:0006338">
    <property type="term" value="P:chromatin remodeling"/>
    <property type="evidence" value="ECO:0007669"/>
    <property type="project" value="TreeGrafter"/>
</dbReference>
<dbReference type="SUPFAM" id="SSF47370">
    <property type="entry name" value="Bromodomain"/>
    <property type="match status" value="1"/>
</dbReference>
<dbReference type="Pfam" id="PF00439">
    <property type="entry name" value="Bromodomain"/>
    <property type="match status" value="1"/>
</dbReference>
<dbReference type="InterPro" id="IPR036427">
    <property type="entry name" value="Bromodomain-like_sf"/>
</dbReference>
<dbReference type="EMBL" id="JAECZO010000028">
    <property type="protein sequence ID" value="KAK7202328.1"/>
    <property type="molecule type" value="Genomic_DNA"/>
</dbReference>
<organism evidence="5 6">
    <name type="scientific">Novymonas esmeraldas</name>
    <dbReference type="NCBI Taxonomy" id="1808958"/>
    <lineage>
        <taxon>Eukaryota</taxon>
        <taxon>Discoba</taxon>
        <taxon>Euglenozoa</taxon>
        <taxon>Kinetoplastea</taxon>
        <taxon>Metakinetoplastina</taxon>
        <taxon>Trypanosomatida</taxon>
        <taxon>Trypanosomatidae</taxon>
        <taxon>Novymonas</taxon>
    </lineage>
</organism>
<dbReference type="PANTHER" id="PTHR22880:SF225">
    <property type="entry name" value="BROMODOMAIN-CONTAINING PROTEIN BET-1-RELATED"/>
    <property type="match status" value="1"/>
</dbReference>
<accession>A0AAW0F8A0</accession>
<evidence type="ECO:0000259" key="4">
    <source>
        <dbReference type="PROSITE" id="PS50014"/>
    </source>
</evidence>
<dbReference type="InterPro" id="IPR001487">
    <property type="entry name" value="Bromodomain"/>
</dbReference>
<name>A0AAW0F8A0_9TRYP</name>
<gene>
    <name evidence="5" type="ORF">NESM_000304700</name>
</gene>
<comment type="caution">
    <text evidence="5">The sequence shown here is derived from an EMBL/GenBank/DDBJ whole genome shotgun (WGS) entry which is preliminary data.</text>
</comment>